<evidence type="ECO:0000313" key="3">
    <source>
        <dbReference type="EMBL" id="RKS89756.1"/>
    </source>
</evidence>
<dbReference type="Proteomes" id="UP000280091">
    <property type="component" value="Unassembled WGS sequence"/>
</dbReference>
<sequence length="327" mass="36702">MYQVSLKNDISFYCEANDTILVGAQKQNLNLSYSCQTGRCQSCKAKVLSGTSIAKVDEIGLSEEDKKKGYILTCVRTPTSDVVLDLDDLSDYKLESIKTLPSKINKITKISADVIELELRTPPQSTFNYLPGQYVNFIKDDYKRSYSVANYNKSSNLVFFIKKYPGGVFSNYLFNEAKINDLLRIEGPIGTFFLRNTDKKNIIFLATGTGIAPVKAILEQMNDDNTGLMTKKIFLFFGGRFSEDLFWKPQFSNINVNFIPVLSKNTEDWDGSTGYVQDILLSKSINLSDSVVYACGSENMINDSNKMLIQNGLSEDSFYSDAFVSTK</sequence>
<dbReference type="Pfam" id="PF00175">
    <property type="entry name" value="NAD_binding_1"/>
    <property type="match status" value="1"/>
</dbReference>
<organism evidence="3 4">
    <name type="scientific">Flavobacterium limicola</name>
    <dbReference type="NCBI Taxonomy" id="180441"/>
    <lineage>
        <taxon>Bacteria</taxon>
        <taxon>Pseudomonadati</taxon>
        <taxon>Bacteroidota</taxon>
        <taxon>Flavobacteriia</taxon>
        <taxon>Flavobacteriales</taxon>
        <taxon>Flavobacteriaceae</taxon>
        <taxon>Flavobacterium</taxon>
    </lineage>
</organism>
<protein>
    <submittedName>
        <fullName evidence="3">CDP-4-dehydro-6-deoxyglucose reductase</fullName>
    </submittedName>
</protein>
<proteinExistence type="predicted"/>
<dbReference type="Pfam" id="PF00970">
    <property type="entry name" value="FAD_binding_6"/>
    <property type="match status" value="1"/>
</dbReference>
<evidence type="ECO:0000259" key="2">
    <source>
        <dbReference type="PROSITE" id="PS51384"/>
    </source>
</evidence>
<evidence type="ECO:0000259" key="1">
    <source>
        <dbReference type="PROSITE" id="PS51085"/>
    </source>
</evidence>
<dbReference type="SUPFAM" id="SSF63380">
    <property type="entry name" value="Riboflavin synthase domain-like"/>
    <property type="match status" value="1"/>
</dbReference>
<comment type="caution">
    <text evidence="3">The sequence shown here is derived from an EMBL/GenBank/DDBJ whole genome shotgun (WGS) entry which is preliminary data.</text>
</comment>
<dbReference type="PANTHER" id="PTHR47354:SF5">
    <property type="entry name" value="PROTEIN RFBI"/>
    <property type="match status" value="1"/>
</dbReference>
<dbReference type="SUPFAM" id="SSF54292">
    <property type="entry name" value="2Fe-2S ferredoxin-like"/>
    <property type="match status" value="1"/>
</dbReference>
<dbReference type="EMBL" id="RBXA01000005">
    <property type="protein sequence ID" value="RKS89756.1"/>
    <property type="molecule type" value="Genomic_DNA"/>
</dbReference>
<dbReference type="RefSeq" id="WP_121366213.1">
    <property type="nucleotide sequence ID" value="NZ_RBXA01000005.1"/>
</dbReference>
<dbReference type="Gene3D" id="3.10.20.30">
    <property type="match status" value="1"/>
</dbReference>
<dbReference type="OrthoDB" id="9789468at2"/>
<evidence type="ECO:0000313" key="4">
    <source>
        <dbReference type="Proteomes" id="UP000280091"/>
    </source>
</evidence>
<dbReference type="AlphaFoldDB" id="A0A495RRG9"/>
<dbReference type="Gene3D" id="2.40.30.10">
    <property type="entry name" value="Translation factors"/>
    <property type="match status" value="1"/>
</dbReference>
<dbReference type="InterPro" id="IPR008333">
    <property type="entry name" value="Cbr1-like_FAD-bd_dom"/>
</dbReference>
<dbReference type="PROSITE" id="PS51085">
    <property type="entry name" value="2FE2S_FER_2"/>
    <property type="match status" value="1"/>
</dbReference>
<dbReference type="GO" id="GO:0016491">
    <property type="term" value="F:oxidoreductase activity"/>
    <property type="evidence" value="ECO:0007669"/>
    <property type="project" value="InterPro"/>
</dbReference>
<name>A0A495RRG9_9FLAO</name>
<dbReference type="InterPro" id="IPR012675">
    <property type="entry name" value="Beta-grasp_dom_sf"/>
</dbReference>
<dbReference type="InterPro" id="IPR036010">
    <property type="entry name" value="2Fe-2S_ferredoxin-like_sf"/>
</dbReference>
<feature type="domain" description="2Fe-2S ferredoxin-type" evidence="1">
    <location>
        <begin position="2"/>
        <end position="90"/>
    </location>
</feature>
<dbReference type="GO" id="GO:0051536">
    <property type="term" value="F:iron-sulfur cluster binding"/>
    <property type="evidence" value="ECO:0007669"/>
    <property type="project" value="InterPro"/>
</dbReference>
<gene>
    <name evidence="3" type="ORF">BC952_2934</name>
</gene>
<dbReference type="CDD" id="cd00207">
    <property type="entry name" value="fer2"/>
    <property type="match status" value="1"/>
</dbReference>
<dbReference type="PROSITE" id="PS51384">
    <property type="entry name" value="FAD_FR"/>
    <property type="match status" value="1"/>
</dbReference>
<dbReference type="Gene3D" id="3.40.50.80">
    <property type="entry name" value="Nucleotide-binding domain of ferredoxin-NADP reductase (FNR) module"/>
    <property type="match status" value="1"/>
</dbReference>
<dbReference type="Pfam" id="PF00111">
    <property type="entry name" value="Fer2"/>
    <property type="match status" value="1"/>
</dbReference>
<dbReference type="InterPro" id="IPR017927">
    <property type="entry name" value="FAD-bd_FR_type"/>
</dbReference>
<dbReference type="InterPro" id="IPR001709">
    <property type="entry name" value="Flavoprot_Pyr_Nucl_cyt_Rdtase"/>
</dbReference>
<dbReference type="PANTHER" id="PTHR47354">
    <property type="entry name" value="NADH OXIDOREDUCTASE HCR"/>
    <property type="match status" value="1"/>
</dbReference>
<dbReference type="SUPFAM" id="SSF52343">
    <property type="entry name" value="Ferredoxin reductase-like, C-terminal NADP-linked domain"/>
    <property type="match status" value="1"/>
</dbReference>
<dbReference type="PRINTS" id="PR00410">
    <property type="entry name" value="PHEHYDRXLASE"/>
</dbReference>
<dbReference type="CDD" id="cd06189">
    <property type="entry name" value="flavin_oxioreductase"/>
    <property type="match status" value="1"/>
</dbReference>
<accession>A0A495RRG9</accession>
<reference evidence="3 4" key="1">
    <citation type="submission" date="2018-10" db="EMBL/GenBank/DDBJ databases">
        <title>Genomic Encyclopedia of Archaeal and Bacterial Type Strains, Phase II (KMG-II): from individual species to whole genera.</title>
        <authorList>
            <person name="Goeker M."/>
        </authorList>
    </citation>
    <scope>NUCLEOTIDE SEQUENCE [LARGE SCALE GENOMIC DNA]</scope>
    <source>
        <strain evidence="3 4">DSM 15094</strain>
    </source>
</reference>
<dbReference type="InterPro" id="IPR001433">
    <property type="entry name" value="OxRdtase_FAD/NAD-bd"/>
</dbReference>
<dbReference type="InterPro" id="IPR050415">
    <property type="entry name" value="MRET"/>
</dbReference>
<dbReference type="PRINTS" id="PR00371">
    <property type="entry name" value="FPNCR"/>
</dbReference>
<dbReference type="InterPro" id="IPR017938">
    <property type="entry name" value="Riboflavin_synthase-like_b-brl"/>
</dbReference>
<keyword evidence="4" id="KW-1185">Reference proteome</keyword>
<feature type="domain" description="FAD-binding FR-type" evidence="2">
    <location>
        <begin position="97"/>
        <end position="195"/>
    </location>
</feature>
<dbReference type="InterPro" id="IPR039261">
    <property type="entry name" value="FNR_nucleotide-bd"/>
</dbReference>
<dbReference type="InterPro" id="IPR001041">
    <property type="entry name" value="2Fe-2S_ferredoxin-type"/>
</dbReference>